<proteinExistence type="predicted"/>
<organism evidence="1 2">
    <name type="scientific">Desulfovibrio desulfuricans</name>
    <dbReference type="NCBI Taxonomy" id="876"/>
    <lineage>
        <taxon>Bacteria</taxon>
        <taxon>Pseudomonadati</taxon>
        <taxon>Thermodesulfobacteriota</taxon>
        <taxon>Desulfovibrionia</taxon>
        <taxon>Desulfovibrionales</taxon>
        <taxon>Desulfovibrionaceae</taxon>
        <taxon>Desulfovibrio</taxon>
    </lineage>
</organism>
<accession>A0A4P7UMA0</accession>
<dbReference type="PANTHER" id="PTHR35271:SF1">
    <property type="entry name" value="ABC TRANSPORTER, SUBSTRATE-BINDING LIPOPROTEIN"/>
    <property type="match status" value="1"/>
</dbReference>
<dbReference type="EMBL" id="CP036295">
    <property type="protein sequence ID" value="QCC86108.1"/>
    <property type="molecule type" value="Genomic_DNA"/>
</dbReference>
<evidence type="ECO:0000313" key="2">
    <source>
        <dbReference type="Proteomes" id="UP000297065"/>
    </source>
</evidence>
<evidence type="ECO:0008006" key="3">
    <source>
        <dbReference type="Google" id="ProtNLM"/>
    </source>
</evidence>
<evidence type="ECO:0000313" key="1">
    <source>
        <dbReference type="EMBL" id="QCC86108.1"/>
    </source>
</evidence>
<dbReference type="Proteomes" id="UP000297065">
    <property type="component" value="Chromosome"/>
</dbReference>
<dbReference type="PANTHER" id="PTHR35271">
    <property type="entry name" value="ABC TRANSPORTER, SUBSTRATE-BINDING LIPOPROTEIN-RELATED"/>
    <property type="match status" value="1"/>
</dbReference>
<dbReference type="RefSeq" id="WP_136400220.1">
    <property type="nucleotide sequence ID" value="NZ_CP036295.1"/>
</dbReference>
<sequence>MFFFASARNSSMSLGLKLSRQFCRMRAALALLALTVCLALVSPALANPPVMRIGYLEAGPFWLFDNTWNAFRDGMARYDDMRCEYPANARLSPGWEPEHMRRLPELARQLLQRKDIDLVVGMGTAAVKALLAVNDGRLPILGMGMADPIAAGVVKSAQDSGVDNFTCRVEVDRWSSMFRVFYDVVRFHKMGIMFQNSQEGRVYAALGDAQAIASELGFTLVLYDGLSSAESPDECRKGLDELRKQGMDAFFIGPLNCFDLGGEGMAPLLQKLNQWKIPTFARDGSEYVKAGALMGFSTWNFGPSGIALAGQAHAILSGTKPRDLPMLDQSEPSIALNLATAKAIGFDFPFDVLVTADELHETINQPHPGTP</sequence>
<protein>
    <recommendedName>
        <fullName evidence="3">ABC transporter substrate-binding protein</fullName>
    </recommendedName>
</protein>
<dbReference type="InterPro" id="IPR007487">
    <property type="entry name" value="ABC_transpt-TYRBP-like"/>
</dbReference>
<gene>
    <name evidence="1" type="ORF">DDIC_09530</name>
</gene>
<name>A0A4P7UMA0_DESDE</name>
<dbReference type="Pfam" id="PF04392">
    <property type="entry name" value="ABC_sub_bind"/>
    <property type="match status" value="1"/>
</dbReference>
<dbReference type="AlphaFoldDB" id="A0A4P7UMA0"/>
<dbReference type="OrthoDB" id="1680494at2"/>
<dbReference type="Gene3D" id="3.40.50.2300">
    <property type="match status" value="2"/>
</dbReference>
<reference evidence="1 2" key="1">
    <citation type="submission" date="2019-02" db="EMBL/GenBank/DDBJ databases">
        <title>Complete Genome Sequence of Desulfovibrio desulfuricans IC1, a Sulfonate Utilizing Anaerobe.</title>
        <authorList>
            <person name="Day L.A."/>
            <person name="De Leon K.B."/>
            <person name="Wall J.D."/>
        </authorList>
    </citation>
    <scope>NUCLEOTIDE SEQUENCE [LARGE SCALE GENOMIC DNA]</scope>
    <source>
        <strain evidence="1 2">IC1</strain>
    </source>
</reference>